<dbReference type="Pfam" id="PF19040">
    <property type="entry name" value="SGNH"/>
    <property type="match status" value="1"/>
</dbReference>
<evidence type="ECO:0000259" key="3">
    <source>
        <dbReference type="Pfam" id="PF19040"/>
    </source>
</evidence>
<proteinExistence type="predicted"/>
<feature type="domain" description="Acyltransferase 3" evidence="2">
    <location>
        <begin position="6"/>
        <end position="319"/>
    </location>
</feature>
<feature type="transmembrane region" description="Helical" evidence="1">
    <location>
        <begin position="188"/>
        <end position="211"/>
    </location>
</feature>
<dbReference type="EC" id="2.3.1.-" evidence="4"/>
<keyword evidence="4" id="KW-0012">Acyltransferase</keyword>
<feature type="transmembrane region" description="Helical" evidence="1">
    <location>
        <begin position="280"/>
        <end position="297"/>
    </location>
</feature>
<evidence type="ECO:0000256" key="1">
    <source>
        <dbReference type="SAM" id="Phobius"/>
    </source>
</evidence>
<dbReference type="AlphaFoldDB" id="A0ABD7N7U6"/>
<feature type="domain" description="SGNH" evidence="3">
    <location>
        <begin position="400"/>
        <end position="605"/>
    </location>
</feature>
<feature type="transmembrane region" description="Helical" evidence="1">
    <location>
        <begin position="130"/>
        <end position="153"/>
    </location>
</feature>
<dbReference type="GO" id="GO:0016746">
    <property type="term" value="F:acyltransferase activity"/>
    <property type="evidence" value="ECO:0007669"/>
    <property type="project" value="UniProtKB-KW"/>
</dbReference>
<feature type="transmembrane region" description="Helical" evidence="1">
    <location>
        <begin position="29"/>
        <end position="50"/>
    </location>
</feature>
<feature type="transmembrane region" description="Helical" evidence="1">
    <location>
        <begin position="71"/>
        <end position="90"/>
    </location>
</feature>
<gene>
    <name evidence="4" type="primary">oatA</name>
    <name evidence="4" type="ORF">SAMEA23995918_04568</name>
</gene>
<dbReference type="RefSeq" id="WP_114260759.1">
    <property type="nucleotide sequence ID" value="NZ_UFBM01000045.1"/>
</dbReference>
<keyword evidence="1" id="KW-1133">Transmembrane helix</keyword>
<dbReference type="InterPro" id="IPR043968">
    <property type="entry name" value="SGNH"/>
</dbReference>
<feature type="transmembrane region" description="Helical" evidence="1">
    <location>
        <begin position="335"/>
        <end position="358"/>
    </location>
</feature>
<sequence length="618" mass="69585">MNFRFDINGLRFFAVAMVVLFHFKFSFAYGGFAGVDIFFVISGFLMNEICQRQIGNKGWVVDFYRKRFKRIYPALFVSVLVFFIISIVIYPPSITESIYRQVISALTFTSNIFYWKESSGYFVDDADSLFLLHTWSLSAEWQFYLIFPAFIYAASKIKIKNIKSYLYALAIITSFLLCVVVTKKSPSASFYLLPTRAWELFLGAFVSSLAVKNKYPKATEIVSLLVIIAFTFTVKESAAWPGVMTLIPTLAAAALIHATVKNEESLLRFSPLQSVGTASYSIYLFHWPIVSIFYLYQIEFSTFNATIGVILSVAIGFASYAIIEKRMRLSTPVLITSSVTVMVVSFAISGLGISKYWLPQSVIALDKYHNYFETEDGMTQFGNNGRTCFLTSVRNNASLFDEDTCLIKNGSRKRLLLIGDSHAAQFYDAVKKSFPDYDVMQATASGCLPLVSPAGEKRCTSLINNVYEKYINKYKIDMVVVTGNWITEEKRLGNLNSLVERMVISNAALTKSVKNVFFIGQTKIFKYPMYRTVQVGNEKGIASQELIDIKEFNSSLATALSGTNIKYIDIYNYGCSASDCSYVDKSGTPFMFDSNHMTMPWSLAVIKKVSSVINDLIK</sequence>
<reference evidence="4 5" key="1">
    <citation type="submission" date="2018-07" db="EMBL/GenBank/DDBJ databases">
        <authorList>
            <consortium name="Pathogen Informatics"/>
        </authorList>
    </citation>
    <scope>NUCLEOTIDE SEQUENCE [LARGE SCALE GENOMIC DNA]</scope>
    <source>
        <strain evidence="4 5">4300STDY6636950</strain>
    </source>
</reference>
<keyword evidence="1" id="KW-0812">Transmembrane</keyword>
<feature type="transmembrane region" description="Helical" evidence="1">
    <location>
        <begin position="240"/>
        <end position="260"/>
    </location>
</feature>
<dbReference type="Proteomes" id="UP000252079">
    <property type="component" value="Unassembled WGS sequence"/>
</dbReference>
<dbReference type="Pfam" id="PF01757">
    <property type="entry name" value="Acyl_transf_3"/>
    <property type="match status" value="1"/>
</dbReference>
<evidence type="ECO:0000313" key="4">
    <source>
        <dbReference type="EMBL" id="SSG05063.1"/>
    </source>
</evidence>
<feature type="transmembrane region" description="Helical" evidence="1">
    <location>
        <begin position="218"/>
        <end position="234"/>
    </location>
</feature>
<feature type="transmembrane region" description="Helical" evidence="1">
    <location>
        <begin position="7"/>
        <end position="23"/>
    </location>
</feature>
<evidence type="ECO:0000313" key="5">
    <source>
        <dbReference type="Proteomes" id="UP000252079"/>
    </source>
</evidence>
<feature type="transmembrane region" description="Helical" evidence="1">
    <location>
        <begin position="165"/>
        <end position="182"/>
    </location>
</feature>
<dbReference type="EMBL" id="UFBM01000045">
    <property type="protein sequence ID" value="SSG05063.1"/>
    <property type="molecule type" value="Genomic_DNA"/>
</dbReference>
<name>A0ABD7N7U6_9ENTR</name>
<protein>
    <submittedName>
        <fullName evidence="4">Acyltransferase 3</fullName>
        <ecNumber evidence="4">2.3.1.-</ecNumber>
    </submittedName>
</protein>
<keyword evidence="4" id="KW-0808">Transferase</keyword>
<accession>A0ABD7N7U6</accession>
<keyword evidence="1" id="KW-0472">Membrane</keyword>
<dbReference type="PANTHER" id="PTHR23028:SF53">
    <property type="entry name" value="ACYL_TRANSF_3 DOMAIN-CONTAINING PROTEIN"/>
    <property type="match status" value="1"/>
</dbReference>
<dbReference type="PANTHER" id="PTHR23028">
    <property type="entry name" value="ACETYLTRANSFERASE"/>
    <property type="match status" value="1"/>
</dbReference>
<evidence type="ECO:0000259" key="2">
    <source>
        <dbReference type="Pfam" id="PF01757"/>
    </source>
</evidence>
<dbReference type="InterPro" id="IPR002656">
    <property type="entry name" value="Acyl_transf_3_dom"/>
</dbReference>
<dbReference type="InterPro" id="IPR050879">
    <property type="entry name" value="Acyltransferase_3"/>
</dbReference>
<comment type="caution">
    <text evidence="4">The sequence shown here is derived from an EMBL/GenBank/DDBJ whole genome shotgun (WGS) entry which is preliminary data.</text>
</comment>
<feature type="transmembrane region" description="Helical" evidence="1">
    <location>
        <begin position="303"/>
        <end position="323"/>
    </location>
</feature>
<organism evidence="4 5">
    <name type="scientific">Klebsiella quasipneumoniae</name>
    <dbReference type="NCBI Taxonomy" id="1463165"/>
    <lineage>
        <taxon>Bacteria</taxon>
        <taxon>Pseudomonadati</taxon>
        <taxon>Pseudomonadota</taxon>
        <taxon>Gammaproteobacteria</taxon>
        <taxon>Enterobacterales</taxon>
        <taxon>Enterobacteriaceae</taxon>
        <taxon>Klebsiella/Raoultella group</taxon>
        <taxon>Klebsiella</taxon>
        <taxon>Klebsiella pneumoniae complex</taxon>
    </lineage>
</organism>